<dbReference type="AlphaFoldDB" id="A0A5N6Y5W8"/>
<reference evidence="2" key="1">
    <citation type="submission" date="2019-04" db="EMBL/GenBank/DDBJ databases">
        <title>Friends and foes A comparative genomics study of 23 Aspergillus species from section Flavi.</title>
        <authorList>
            <consortium name="DOE Joint Genome Institute"/>
            <person name="Kjaerbolling I."/>
            <person name="Vesth T."/>
            <person name="Frisvad J.C."/>
            <person name="Nybo J.L."/>
            <person name="Theobald S."/>
            <person name="Kildgaard S."/>
            <person name="Isbrandt T."/>
            <person name="Kuo A."/>
            <person name="Sato A."/>
            <person name="Lyhne E.K."/>
            <person name="Kogle M.E."/>
            <person name="Wiebenga A."/>
            <person name="Kun R.S."/>
            <person name="Lubbers R.J."/>
            <person name="Makela M.R."/>
            <person name="Barry K."/>
            <person name="Chovatia M."/>
            <person name="Clum A."/>
            <person name="Daum C."/>
            <person name="Haridas S."/>
            <person name="He G."/>
            <person name="LaButti K."/>
            <person name="Lipzen A."/>
            <person name="Mondo S."/>
            <person name="Riley R."/>
            <person name="Salamov A."/>
            <person name="Simmons B.A."/>
            <person name="Magnuson J.K."/>
            <person name="Henrissat B."/>
            <person name="Mortensen U.H."/>
            <person name="Larsen T.O."/>
            <person name="Devries R.P."/>
            <person name="Grigoriev I.V."/>
            <person name="Machida M."/>
            <person name="Baker S.E."/>
            <person name="Andersen M.R."/>
        </authorList>
    </citation>
    <scope>NUCLEOTIDE SEQUENCE</scope>
    <source>
        <strain evidence="2">CBS 117612</strain>
    </source>
</reference>
<dbReference type="Proteomes" id="UP000325558">
    <property type="component" value="Unassembled WGS sequence"/>
</dbReference>
<gene>
    <name evidence="2" type="ORF">BDV24DRAFT_60535</name>
</gene>
<protein>
    <submittedName>
        <fullName evidence="2">Uncharacterized protein</fullName>
    </submittedName>
</protein>
<evidence type="ECO:0000313" key="2">
    <source>
        <dbReference type="EMBL" id="KAE8340844.1"/>
    </source>
</evidence>
<feature type="transmembrane region" description="Helical" evidence="1">
    <location>
        <begin position="38"/>
        <end position="57"/>
    </location>
</feature>
<keyword evidence="1" id="KW-0472">Membrane</keyword>
<organism evidence="2">
    <name type="scientific">Aspergillus arachidicola</name>
    <dbReference type="NCBI Taxonomy" id="656916"/>
    <lineage>
        <taxon>Eukaryota</taxon>
        <taxon>Fungi</taxon>
        <taxon>Dikarya</taxon>
        <taxon>Ascomycota</taxon>
        <taxon>Pezizomycotina</taxon>
        <taxon>Eurotiomycetes</taxon>
        <taxon>Eurotiomycetidae</taxon>
        <taxon>Eurotiales</taxon>
        <taxon>Aspergillaceae</taxon>
        <taxon>Aspergillus</taxon>
        <taxon>Aspergillus subgen. Circumdati</taxon>
    </lineage>
</organism>
<keyword evidence="1" id="KW-1133">Transmembrane helix</keyword>
<keyword evidence="1" id="KW-0812">Transmembrane</keyword>
<sequence>MDSICVIPLCVLRPELYIISLFHSDLIRSFSTFTSPSLVCFFWTFPYPFLFLSFLSLRVPQNCPTVSYVSHS</sequence>
<name>A0A5N6Y5W8_9EURO</name>
<proteinExistence type="predicted"/>
<accession>A0A5N6Y5W8</accession>
<evidence type="ECO:0000256" key="1">
    <source>
        <dbReference type="SAM" id="Phobius"/>
    </source>
</evidence>
<dbReference type="EMBL" id="ML737145">
    <property type="protein sequence ID" value="KAE8340844.1"/>
    <property type="molecule type" value="Genomic_DNA"/>
</dbReference>